<dbReference type="Proteomes" id="UP001139344">
    <property type="component" value="Unassembled WGS sequence"/>
</dbReference>
<reference evidence="1" key="1">
    <citation type="submission" date="2021-12" db="EMBL/GenBank/DDBJ databases">
        <title>Description of Gramella crocea sp. nov., a new bacterium isolated from activated sludge.</title>
        <authorList>
            <person name="Zhang X."/>
        </authorList>
    </citation>
    <scope>NUCLEOTIDE SEQUENCE</scope>
    <source>
        <strain evidence="1">YB25</strain>
    </source>
</reference>
<dbReference type="SUPFAM" id="SSF53474">
    <property type="entry name" value="alpha/beta-Hydrolases"/>
    <property type="match status" value="1"/>
</dbReference>
<evidence type="ECO:0000313" key="2">
    <source>
        <dbReference type="Proteomes" id="UP001139344"/>
    </source>
</evidence>
<dbReference type="InterPro" id="IPR029058">
    <property type="entry name" value="AB_hydrolase_fold"/>
</dbReference>
<dbReference type="Gene3D" id="3.40.50.1820">
    <property type="entry name" value="alpha/beta hydrolase"/>
    <property type="match status" value="1"/>
</dbReference>
<dbReference type="GO" id="GO:0016787">
    <property type="term" value="F:hydrolase activity"/>
    <property type="evidence" value="ECO:0007669"/>
    <property type="project" value="UniProtKB-KW"/>
</dbReference>
<organism evidence="1 2">
    <name type="scientific">Christiangramia crocea</name>
    <dbReference type="NCBI Taxonomy" id="2904124"/>
    <lineage>
        <taxon>Bacteria</taxon>
        <taxon>Pseudomonadati</taxon>
        <taxon>Bacteroidota</taxon>
        <taxon>Flavobacteriia</taxon>
        <taxon>Flavobacteriales</taxon>
        <taxon>Flavobacteriaceae</taxon>
        <taxon>Christiangramia</taxon>
    </lineage>
</organism>
<proteinExistence type="predicted"/>
<keyword evidence="1" id="KW-0378">Hydrolase</keyword>
<accession>A0A9X1UZW9</accession>
<keyword evidence="2" id="KW-1185">Reference proteome</keyword>
<sequence>MKQDSGLIHVYLMPGMATDGAIFENISLPPERFKVHYLKWEIPEKNESLENYTKRILKYVKHENPVLIGVSFGGVIVQEMAKFITLKRLIIISSVKCSDELPPRMRFASKTGLFKLIPTRLADYVDFFEKIAIGDFLKTRAKLYKKFITIKDKQYLDWAIKNMVNWKCEKPDERVIHIHGDKDEVFPIKNIRNAIIVKGGTHIMIINRFRWFNENLPKLIVSGKLKNKKQEEKVN</sequence>
<dbReference type="RefSeq" id="WP_240100012.1">
    <property type="nucleotide sequence ID" value="NZ_JAJSON010000025.1"/>
</dbReference>
<gene>
    <name evidence="1" type="ORF">LU635_13455</name>
</gene>
<protein>
    <submittedName>
        <fullName evidence="1">Alpha/beta hydrolase</fullName>
    </submittedName>
</protein>
<dbReference type="AlphaFoldDB" id="A0A9X1UZW9"/>
<dbReference type="EMBL" id="JAJSON010000025">
    <property type="protein sequence ID" value="MCG9972649.1"/>
    <property type="molecule type" value="Genomic_DNA"/>
</dbReference>
<evidence type="ECO:0000313" key="1">
    <source>
        <dbReference type="EMBL" id="MCG9972649.1"/>
    </source>
</evidence>
<comment type="caution">
    <text evidence="1">The sequence shown here is derived from an EMBL/GenBank/DDBJ whole genome shotgun (WGS) entry which is preliminary data.</text>
</comment>
<name>A0A9X1UZW9_9FLAO</name>